<reference evidence="1" key="1">
    <citation type="submission" date="2020-07" db="EMBL/GenBank/DDBJ databases">
        <title>Multicomponent nature underlies the extraordinary mechanical properties of spider dragline silk.</title>
        <authorList>
            <person name="Kono N."/>
            <person name="Nakamura H."/>
            <person name="Mori M."/>
            <person name="Yoshida Y."/>
            <person name="Ohtoshi R."/>
            <person name="Malay A.D."/>
            <person name="Moran D.A.P."/>
            <person name="Tomita M."/>
            <person name="Numata K."/>
            <person name="Arakawa K."/>
        </authorList>
    </citation>
    <scope>NUCLEOTIDE SEQUENCE</scope>
</reference>
<keyword evidence="2" id="KW-1185">Reference proteome</keyword>
<name>A0A8X6GAU9_TRICU</name>
<proteinExistence type="predicted"/>
<dbReference type="AlphaFoldDB" id="A0A8X6GAU9"/>
<sequence length="24" mass="2883">MNKHKIPSFRNIIGIIFIIHTIFE</sequence>
<accession>A0A8X6GAU9</accession>
<comment type="caution">
    <text evidence="1">The sequence shown here is derived from an EMBL/GenBank/DDBJ whole genome shotgun (WGS) entry which is preliminary data.</text>
</comment>
<evidence type="ECO:0000313" key="1">
    <source>
        <dbReference type="EMBL" id="GFQ98174.1"/>
    </source>
</evidence>
<gene>
    <name evidence="1" type="ORF">TNCT_305411</name>
</gene>
<evidence type="ECO:0000313" key="2">
    <source>
        <dbReference type="Proteomes" id="UP000887116"/>
    </source>
</evidence>
<dbReference type="EMBL" id="BMAO01004969">
    <property type="protein sequence ID" value="GFQ98174.1"/>
    <property type="molecule type" value="Genomic_DNA"/>
</dbReference>
<protein>
    <submittedName>
        <fullName evidence="1">Uncharacterized protein</fullName>
    </submittedName>
</protein>
<dbReference type="Proteomes" id="UP000887116">
    <property type="component" value="Unassembled WGS sequence"/>
</dbReference>
<feature type="non-terminal residue" evidence="1">
    <location>
        <position position="24"/>
    </location>
</feature>
<organism evidence="1 2">
    <name type="scientific">Trichonephila clavata</name>
    <name type="common">Joro spider</name>
    <name type="synonym">Nephila clavata</name>
    <dbReference type="NCBI Taxonomy" id="2740835"/>
    <lineage>
        <taxon>Eukaryota</taxon>
        <taxon>Metazoa</taxon>
        <taxon>Ecdysozoa</taxon>
        <taxon>Arthropoda</taxon>
        <taxon>Chelicerata</taxon>
        <taxon>Arachnida</taxon>
        <taxon>Araneae</taxon>
        <taxon>Araneomorphae</taxon>
        <taxon>Entelegynae</taxon>
        <taxon>Araneoidea</taxon>
        <taxon>Nephilidae</taxon>
        <taxon>Trichonephila</taxon>
    </lineage>
</organism>